<organism evidence="2 3">
    <name type="scientific">Photobacterium galatheae</name>
    <dbReference type="NCBI Taxonomy" id="1654360"/>
    <lineage>
        <taxon>Bacteria</taxon>
        <taxon>Pseudomonadati</taxon>
        <taxon>Pseudomonadota</taxon>
        <taxon>Gammaproteobacteria</taxon>
        <taxon>Vibrionales</taxon>
        <taxon>Vibrionaceae</taxon>
        <taxon>Photobacterium</taxon>
    </lineage>
</organism>
<dbReference type="Gene3D" id="2.40.50.660">
    <property type="match status" value="1"/>
</dbReference>
<proteinExistence type="predicted"/>
<evidence type="ECO:0000313" key="2">
    <source>
        <dbReference type="EMBL" id="KDM92363.1"/>
    </source>
</evidence>
<sequence>MPFFPFLILAVLLCLAIASFIFIYRRHWTSRHATDKQIDVQILDKQSLSADEHQPGDDSEQYWLYVQPLSGGPKREFQVGVHFYHALTPGDCGTLTYRGRQFIHFALKR</sequence>
<keyword evidence="1" id="KW-1133">Transmembrane helix</keyword>
<protein>
    <submittedName>
        <fullName evidence="2">RNA polymerase subunit sigma</fullName>
    </submittedName>
</protein>
<reference evidence="2 3" key="1">
    <citation type="submission" date="2014-04" db="EMBL/GenBank/DDBJ databases">
        <title>Draft genome sequence of Photobacterium halotolerans S2753: a solonamide, ngercheumicin and holomycin producer.</title>
        <authorList>
            <person name="Machado H.R."/>
            <person name="Gram L."/>
        </authorList>
    </citation>
    <scope>NUCLEOTIDE SEQUENCE [LARGE SCALE GENOMIC DNA]</scope>
    <source>
        <strain evidence="2 3">S2753</strain>
    </source>
</reference>
<keyword evidence="1" id="KW-0472">Membrane</keyword>
<feature type="transmembrane region" description="Helical" evidence="1">
    <location>
        <begin position="6"/>
        <end position="24"/>
    </location>
</feature>
<dbReference type="EMBL" id="JMIB01000009">
    <property type="protein sequence ID" value="KDM92363.1"/>
    <property type="molecule type" value="Genomic_DNA"/>
</dbReference>
<evidence type="ECO:0000313" key="3">
    <source>
        <dbReference type="Proteomes" id="UP000027192"/>
    </source>
</evidence>
<gene>
    <name evidence="2" type="ORF">EA58_06495</name>
</gene>
<keyword evidence="3" id="KW-1185">Reference proteome</keyword>
<accession>A0A066RYA0</accession>
<dbReference type="InterPro" id="IPR019635">
    <property type="entry name" value="DUF2500"/>
</dbReference>
<comment type="caution">
    <text evidence="2">The sequence shown here is derived from an EMBL/GenBank/DDBJ whole genome shotgun (WGS) entry which is preliminary data.</text>
</comment>
<dbReference type="OrthoDB" id="5917531at2"/>
<dbReference type="Proteomes" id="UP000027192">
    <property type="component" value="Unassembled WGS sequence"/>
</dbReference>
<dbReference type="AlphaFoldDB" id="A0A066RYA0"/>
<dbReference type="STRING" id="1654360.EA58_06495"/>
<keyword evidence="1" id="KW-0812">Transmembrane</keyword>
<name>A0A066RYA0_9GAMM</name>
<dbReference type="Pfam" id="PF10694">
    <property type="entry name" value="DUF2500"/>
    <property type="match status" value="1"/>
</dbReference>
<evidence type="ECO:0000256" key="1">
    <source>
        <dbReference type="SAM" id="Phobius"/>
    </source>
</evidence>
<dbReference type="RefSeq" id="WP_036750398.1">
    <property type="nucleotide sequence ID" value="NZ_JAGSGC010000015.1"/>
</dbReference>